<dbReference type="InterPro" id="IPR029063">
    <property type="entry name" value="SAM-dependent_MTases_sf"/>
</dbReference>
<keyword evidence="1 5" id="KW-0489">Methyltransferase</keyword>
<reference evidence="7 8" key="1">
    <citation type="submission" date="2019-12" db="EMBL/GenBank/DDBJ databases">
        <title>Genomic-based taxomic classification of the family Erythrobacteraceae.</title>
        <authorList>
            <person name="Xu L."/>
        </authorList>
    </citation>
    <scope>NUCLEOTIDE SEQUENCE [LARGE SCALE GENOMIC DNA]</scope>
    <source>
        <strain evidence="7 8">LMG 29518</strain>
    </source>
</reference>
<protein>
    <submittedName>
        <fullName evidence="7">RsmB/NOP family class I SAM-dependent RNA methyltransferase</fullName>
    </submittedName>
</protein>
<feature type="binding site" evidence="5">
    <location>
        <position position="233"/>
    </location>
    <ligand>
        <name>S-adenosyl-L-methionine</name>
        <dbReference type="ChEBI" id="CHEBI:59789"/>
    </ligand>
</feature>
<keyword evidence="3 5" id="KW-0949">S-adenosyl-L-methionine</keyword>
<keyword evidence="4 5" id="KW-0694">RNA-binding</keyword>
<dbReference type="OrthoDB" id="9810297at2"/>
<evidence type="ECO:0000313" key="7">
    <source>
        <dbReference type="EMBL" id="MXO64685.1"/>
    </source>
</evidence>
<feature type="active site" description="Nucleophile" evidence="5">
    <location>
        <position position="334"/>
    </location>
</feature>
<keyword evidence="2 5" id="KW-0808">Transferase</keyword>
<dbReference type="Gene3D" id="3.40.50.150">
    <property type="entry name" value="Vaccinia Virus protein VP39"/>
    <property type="match status" value="1"/>
</dbReference>
<dbReference type="GO" id="GO:0001510">
    <property type="term" value="P:RNA methylation"/>
    <property type="evidence" value="ECO:0007669"/>
    <property type="project" value="InterPro"/>
</dbReference>
<dbReference type="InterPro" id="IPR023267">
    <property type="entry name" value="RCMT"/>
</dbReference>
<dbReference type="Proteomes" id="UP000438476">
    <property type="component" value="Unassembled WGS sequence"/>
</dbReference>
<dbReference type="AlphaFoldDB" id="A0A6I4T4T9"/>
<dbReference type="SUPFAM" id="SSF53335">
    <property type="entry name" value="S-adenosyl-L-methionine-dependent methyltransferases"/>
    <property type="match status" value="1"/>
</dbReference>
<dbReference type="GO" id="GO:0008173">
    <property type="term" value="F:RNA methyltransferase activity"/>
    <property type="evidence" value="ECO:0007669"/>
    <property type="project" value="InterPro"/>
</dbReference>
<dbReference type="PRINTS" id="PR02008">
    <property type="entry name" value="RCMTFAMILY"/>
</dbReference>
<accession>A0A6I4T4T9</accession>
<dbReference type="PANTHER" id="PTHR22807:SF53">
    <property type="entry name" value="RIBOSOMAL RNA SMALL SUBUNIT METHYLTRANSFERASE B-RELATED"/>
    <property type="match status" value="1"/>
</dbReference>
<feature type="binding site" evidence="5">
    <location>
        <position position="281"/>
    </location>
    <ligand>
        <name>S-adenosyl-L-methionine</name>
        <dbReference type="ChEBI" id="CHEBI:59789"/>
    </ligand>
</feature>
<dbReference type="PANTHER" id="PTHR22807">
    <property type="entry name" value="NOP2 YEAST -RELATED NOL1/NOP2/FMU SUN DOMAIN-CONTAINING"/>
    <property type="match status" value="1"/>
</dbReference>
<dbReference type="InterPro" id="IPR001678">
    <property type="entry name" value="MeTrfase_RsmB-F_NOP2_dom"/>
</dbReference>
<sequence>MTPAARLQTAIELLDDIISAARNQGAPADRIIAEWFRTHRFAGSKDRRAIRDLVYDAIRCCGPVPASGRAAALRLAEGDPAIRNLFDGSNYGPSPVGEREQPAAGGVAPDWIMGMLDQSDIHGEEAQALLDRAPLDIRVNSLKAQRDSADLPIAGTPLPSLQGLRLPQGTKVEQWPAYRDGLVEVQDLGSQLACEASAAQPGETVVDLCAGAGGKTLALAAMMQNSGTLLAADTDRGRLGRLAPRAERAGALVSDTLLLNPGKEMEALADVAGQADMVFVDAPCSGTGTWRRKPEARWRITPDQLQRYADLQNHVLEIGARLVKPGGRLIYVTCSVLDEEGASQIDRFLKHNPDWSAQPVVCPLGQPRGAGVRLTPHHDGTDGFFIACIGKR</sequence>
<dbReference type="CDD" id="cd02440">
    <property type="entry name" value="AdoMet_MTases"/>
    <property type="match status" value="1"/>
</dbReference>
<evidence type="ECO:0000256" key="1">
    <source>
        <dbReference type="ARBA" id="ARBA00022603"/>
    </source>
</evidence>
<dbReference type="PROSITE" id="PS51686">
    <property type="entry name" value="SAM_MT_RSMB_NOP"/>
    <property type="match status" value="1"/>
</dbReference>
<evidence type="ECO:0000256" key="4">
    <source>
        <dbReference type="ARBA" id="ARBA00022884"/>
    </source>
</evidence>
<evidence type="ECO:0000256" key="2">
    <source>
        <dbReference type="ARBA" id="ARBA00022679"/>
    </source>
</evidence>
<evidence type="ECO:0000259" key="6">
    <source>
        <dbReference type="PROSITE" id="PS51686"/>
    </source>
</evidence>
<keyword evidence="8" id="KW-1185">Reference proteome</keyword>
<feature type="domain" description="SAM-dependent MTase RsmB/NOP-type" evidence="6">
    <location>
        <begin position="118"/>
        <end position="392"/>
    </location>
</feature>
<evidence type="ECO:0000313" key="8">
    <source>
        <dbReference type="Proteomes" id="UP000438476"/>
    </source>
</evidence>
<dbReference type="Pfam" id="PF01189">
    <property type="entry name" value="Methyltr_RsmB-F"/>
    <property type="match status" value="1"/>
</dbReference>
<evidence type="ECO:0000256" key="3">
    <source>
        <dbReference type="ARBA" id="ARBA00022691"/>
    </source>
</evidence>
<dbReference type="RefSeq" id="WP_160735089.1">
    <property type="nucleotide sequence ID" value="NZ_WTYT01000001.1"/>
</dbReference>
<dbReference type="InterPro" id="IPR049560">
    <property type="entry name" value="MeTrfase_RsmB-F_NOP2_cat"/>
</dbReference>
<comment type="caution">
    <text evidence="5">Lacks conserved residue(s) required for the propagation of feature annotation.</text>
</comment>
<proteinExistence type="inferred from homology"/>
<evidence type="ECO:0000256" key="5">
    <source>
        <dbReference type="PROSITE-ProRule" id="PRU01023"/>
    </source>
</evidence>
<dbReference type="EMBL" id="WTYT01000001">
    <property type="protein sequence ID" value="MXO64685.1"/>
    <property type="molecule type" value="Genomic_DNA"/>
</dbReference>
<organism evidence="7 8">
    <name type="scientific">Altericroceibacterium endophyticum</name>
    <dbReference type="NCBI Taxonomy" id="1808508"/>
    <lineage>
        <taxon>Bacteria</taxon>
        <taxon>Pseudomonadati</taxon>
        <taxon>Pseudomonadota</taxon>
        <taxon>Alphaproteobacteria</taxon>
        <taxon>Sphingomonadales</taxon>
        <taxon>Erythrobacteraceae</taxon>
        <taxon>Altericroceibacterium</taxon>
    </lineage>
</organism>
<comment type="caution">
    <text evidence="7">The sequence shown here is derived from an EMBL/GenBank/DDBJ whole genome shotgun (WGS) entry which is preliminary data.</text>
</comment>
<gene>
    <name evidence="7" type="ORF">GRI91_02840</name>
</gene>
<name>A0A6I4T4T9_9SPHN</name>
<comment type="similarity">
    <text evidence="5">Belongs to the class I-like SAM-binding methyltransferase superfamily. RsmB/NOP family.</text>
</comment>
<dbReference type="GO" id="GO:0003723">
    <property type="term" value="F:RNA binding"/>
    <property type="evidence" value="ECO:0007669"/>
    <property type="project" value="UniProtKB-UniRule"/>
</dbReference>